<protein>
    <submittedName>
        <fullName evidence="1">Uncharacterized protein</fullName>
    </submittedName>
</protein>
<reference evidence="1 2" key="1">
    <citation type="journal article" date="2015" name="Genome Announc.">
        <title>Expanding the biotechnology potential of lactobacilli through comparative genomics of 213 strains and associated genera.</title>
        <authorList>
            <person name="Sun Z."/>
            <person name="Harris H.M."/>
            <person name="McCann A."/>
            <person name="Guo C."/>
            <person name="Argimon S."/>
            <person name="Zhang W."/>
            <person name="Yang X."/>
            <person name="Jeffery I.B."/>
            <person name="Cooney J.C."/>
            <person name="Kagawa T.F."/>
            <person name="Liu W."/>
            <person name="Song Y."/>
            <person name="Salvetti E."/>
            <person name="Wrobel A."/>
            <person name="Rasinkangas P."/>
            <person name="Parkhill J."/>
            <person name="Rea M.C."/>
            <person name="O'Sullivan O."/>
            <person name="Ritari J."/>
            <person name="Douillard F.P."/>
            <person name="Paul Ross R."/>
            <person name="Yang R."/>
            <person name="Briner A.E."/>
            <person name="Felis G.E."/>
            <person name="de Vos W.M."/>
            <person name="Barrangou R."/>
            <person name="Klaenhammer T.R."/>
            <person name="Caufield P.W."/>
            <person name="Cui Y."/>
            <person name="Zhang H."/>
            <person name="O'Toole P.W."/>
        </authorList>
    </citation>
    <scope>NUCLEOTIDE SEQUENCE [LARGE SCALE GENOMIC DNA]</scope>
    <source>
        <strain evidence="1 2">DSM 16043</strain>
    </source>
</reference>
<organism evidence="1 2">
    <name type="scientific">Lactobacillus kalixensis DSM 16043</name>
    <dbReference type="NCBI Taxonomy" id="1423763"/>
    <lineage>
        <taxon>Bacteria</taxon>
        <taxon>Bacillati</taxon>
        <taxon>Bacillota</taxon>
        <taxon>Bacilli</taxon>
        <taxon>Lactobacillales</taxon>
        <taxon>Lactobacillaceae</taxon>
        <taxon>Lactobacillus</taxon>
    </lineage>
</organism>
<dbReference type="EMBL" id="AZFM01000033">
    <property type="protein sequence ID" value="KRL89038.1"/>
    <property type="molecule type" value="Genomic_DNA"/>
</dbReference>
<evidence type="ECO:0000313" key="1">
    <source>
        <dbReference type="EMBL" id="KRL89038.1"/>
    </source>
</evidence>
<sequence length="113" mass="13181">MQQFFDLELGVLSDEDNYASQLQESMIDFSKDPERVKQMMTFEDKLNDVAAVKEQEGENKGRKQDSIKRLKSTIVMLKDLGISNEKIRSRMHQEYSDILSNEEIDEYLAVLDK</sequence>
<dbReference type="Proteomes" id="UP000051036">
    <property type="component" value="Unassembled WGS sequence"/>
</dbReference>
<comment type="caution">
    <text evidence="1">The sequence shown here is derived from an EMBL/GenBank/DDBJ whole genome shotgun (WGS) entry which is preliminary data.</text>
</comment>
<evidence type="ECO:0000313" key="2">
    <source>
        <dbReference type="Proteomes" id="UP000051036"/>
    </source>
</evidence>
<gene>
    <name evidence="1" type="ORF">FC46_GL001192</name>
</gene>
<name>A0A0R1U7N3_9LACO</name>
<keyword evidence="2" id="KW-1185">Reference proteome</keyword>
<dbReference type="PATRIC" id="fig|1423763.3.peg.1208"/>
<accession>A0A0R1U7N3</accession>
<proteinExistence type="predicted"/>
<dbReference type="AlphaFoldDB" id="A0A0R1U7N3"/>